<dbReference type="OrthoDB" id="5386595at2759"/>
<protein>
    <submittedName>
        <fullName evidence="2">Uncharacterized protein</fullName>
    </submittedName>
</protein>
<feature type="region of interest" description="Disordered" evidence="1">
    <location>
        <begin position="191"/>
        <end position="218"/>
    </location>
</feature>
<dbReference type="EMBL" id="CAJPDS010000016">
    <property type="protein sequence ID" value="CAF9915459.1"/>
    <property type="molecule type" value="Genomic_DNA"/>
</dbReference>
<name>A0A8H3IJ18_9LECA</name>
<organism evidence="2 3">
    <name type="scientific">Heterodermia speciosa</name>
    <dbReference type="NCBI Taxonomy" id="116794"/>
    <lineage>
        <taxon>Eukaryota</taxon>
        <taxon>Fungi</taxon>
        <taxon>Dikarya</taxon>
        <taxon>Ascomycota</taxon>
        <taxon>Pezizomycotina</taxon>
        <taxon>Lecanoromycetes</taxon>
        <taxon>OSLEUM clade</taxon>
        <taxon>Lecanoromycetidae</taxon>
        <taxon>Caliciales</taxon>
        <taxon>Physciaceae</taxon>
        <taxon>Heterodermia</taxon>
    </lineage>
</organism>
<feature type="compositionally biased region" description="Acidic residues" evidence="1">
    <location>
        <begin position="194"/>
        <end position="211"/>
    </location>
</feature>
<evidence type="ECO:0000313" key="3">
    <source>
        <dbReference type="Proteomes" id="UP000664521"/>
    </source>
</evidence>
<comment type="caution">
    <text evidence="2">The sequence shown here is derived from an EMBL/GenBank/DDBJ whole genome shotgun (WGS) entry which is preliminary data.</text>
</comment>
<reference evidence="2" key="1">
    <citation type="submission" date="2021-03" db="EMBL/GenBank/DDBJ databases">
        <authorList>
            <person name="Tagirdzhanova G."/>
        </authorList>
    </citation>
    <scope>NUCLEOTIDE SEQUENCE</scope>
</reference>
<dbReference type="Proteomes" id="UP000664521">
    <property type="component" value="Unassembled WGS sequence"/>
</dbReference>
<dbReference type="AlphaFoldDB" id="A0A8H3IJ18"/>
<evidence type="ECO:0000313" key="2">
    <source>
        <dbReference type="EMBL" id="CAF9915459.1"/>
    </source>
</evidence>
<accession>A0A8H3IJ18</accession>
<sequence>MTAIFGQAEQDSIIDDPSKGKSELFRAVNGMWWCSHAEQRFGRGEFVLVLDLDEDLTLAEVHAWEELAVKEYRIKILQPDARAMQVMIHPDNFRPRARYLYWAYIETMLGLAYGKNNSGAFGRVAQREPGRRYWGSAGSYIKRNQLKGFVQEIGHGYDRLMEGSMPADKNEESVDPNIGIACATDSVLAKIREDEDEDKDEGEGQSDSEEEYWLRHYQ</sequence>
<keyword evidence="3" id="KW-1185">Reference proteome</keyword>
<evidence type="ECO:0000256" key="1">
    <source>
        <dbReference type="SAM" id="MobiDB-lite"/>
    </source>
</evidence>
<gene>
    <name evidence="2" type="ORF">HETSPECPRED_002495</name>
</gene>
<proteinExistence type="predicted"/>